<dbReference type="InterPro" id="IPR000055">
    <property type="entry name" value="Restrct_endonuc_typeI_TRD"/>
</dbReference>
<keyword evidence="7" id="KW-0378">Hydrolase</keyword>
<sequence>MQLTVGSGQLPKGWEVKKLGEICEIEKNQGIYNNLPYVGMENIESNTARFIGSYQPQTVKSSTFRFNPNHILYGRLRPYLNKVLAPNFEGHCSTEIFPIKPSECLSKNFLLYWLLMDSTVNNINKTCTGARMPRANMTAVFEFDFPVPPLPEQKRIVAILDEAFEGIDRAISNTEKNLSNARELFESYLNFKLFAVASNKPTQTLSCITDLIIDCEHKTAPTQETGIPSIRTPNIGKGYLIFDNVNRVSEETYKMWTRRGKPEPGDLILAREAPAGNVGVIPEGYKVCLGQRTVLIRPNKKSVDSEYLAFLLLHPLMQKRLLAKSTGATVQHVNMKDIRELAISELPPIQTQRDCIQDLKQLESQSNRLENIYRQKIAALKELKQSILQKAFTGELTVDKGELAKEEIAA</sequence>
<keyword evidence="3" id="KW-0238">DNA-binding</keyword>
<proteinExistence type="inferred from homology"/>
<dbReference type="PANTHER" id="PTHR43140:SF1">
    <property type="entry name" value="TYPE I RESTRICTION ENZYME ECOKI SPECIFICITY SUBUNIT"/>
    <property type="match status" value="1"/>
</dbReference>
<comment type="subunit">
    <text evidence="4">The methyltransferase is composed of M and S polypeptides.</text>
</comment>
<keyword evidence="7" id="KW-0255">Endonuclease</keyword>
<dbReference type="SUPFAM" id="SSF116734">
    <property type="entry name" value="DNA methylase specificity domain"/>
    <property type="match status" value="2"/>
</dbReference>
<comment type="similarity">
    <text evidence="1">Belongs to the type-I restriction system S methylase family.</text>
</comment>
<organism evidence="7 8">
    <name type="scientific">Sphaerospermopsis kisseleviana CS-549</name>
    <dbReference type="NCBI Taxonomy" id="3021783"/>
    <lineage>
        <taxon>Bacteria</taxon>
        <taxon>Bacillati</taxon>
        <taxon>Cyanobacteriota</taxon>
        <taxon>Cyanophyceae</taxon>
        <taxon>Nostocales</taxon>
        <taxon>Aphanizomenonaceae</taxon>
        <taxon>Sphaerospermopsis</taxon>
        <taxon>Sphaerospermopsis kisseleviana</taxon>
    </lineage>
</organism>
<dbReference type="EMBL" id="JAQMTI010000062">
    <property type="protein sequence ID" value="MDB9440621.1"/>
    <property type="molecule type" value="Genomic_DNA"/>
</dbReference>
<evidence type="ECO:0000256" key="5">
    <source>
        <dbReference type="SAM" id="Coils"/>
    </source>
</evidence>
<evidence type="ECO:0000256" key="3">
    <source>
        <dbReference type="ARBA" id="ARBA00023125"/>
    </source>
</evidence>
<keyword evidence="2" id="KW-0680">Restriction system</keyword>
<evidence type="ECO:0000256" key="2">
    <source>
        <dbReference type="ARBA" id="ARBA00022747"/>
    </source>
</evidence>
<dbReference type="Pfam" id="PF01420">
    <property type="entry name" value="Methylase_S"/>
    <property type="match status" value="2"/>
</dbReference>
<dbReference type="PANTHER" id="PTHR43140">
    <property type="entry name" value="TYPE-1 RESTRICTION ENZYME ECOKI SPECIFICITY PROTEIN"/>
    <property type="match status" value="1"/>
</dbReference>
<evidence type="ECO:0000259" key="6">
    <source>
        <dbReference type="Pfam" id="PF01420"/>
    </source>
</evidence>
<evidence type="ECO:0000313" key="8">
    <source>
        <dbReference type="Proteomes" id="UP001211711"/>
    </source>
</evidence>
<dbReference type="GO" id="GO:0004519">
    <property type="term" value="F:endonuclease activity"/>
    <property type="evidence" value="ECO:0007669"/>
    <property type="project" value="UniProtKB-KW"/>
</dbReference>
<comment type="caution">
    <text evidence="7">The sequence shown here is derived from an EMBL/GenBank/DDBJ whole genome shotgun (WGS) entry which is preliminary data.</text>
</comment>
<feature type="domain" description="Type I restriction modification DNA specificity" evidence="6">
    <location>
        <begin position="11"/>
        <end position="165"/>
    </location>
</feature>
<accession>A0ABT4ZN38</accession>
<keyword evidence="7" id="KW-0540">Nuclease</keyword>
<dbReference type="Proteomes" id="UP001211711">
    <property type="component" value="Unassembled WGS sequence"/>
</dbReference>
<dbReference type="InterPro" id="IPR044946">
    <property type="entry name" value="Restrct_endonuc_typeI_TRD_sf"/>
</dbReference>
<dbReference type="RefSeq" id="WP_096572165.1">
    <property type="nucleotide sequence ID" value="NZ_JAQMTI010000062.1"/>
</dbReference>
<keyword evidence="5" id="KW-0175">Coiled coil</keyword>
<reference evidence="7 8" key="1">
    <citation type="submission" date="2023-01" db="EMBL/GenBank/DDBJ databases">
        <title>Genomes from the Australian National Cyanobacteria Reference Collection.</title>
        <authorList>
            <person name="Willis A."/>
            <person name="Lee E.M.F."/>
        </authorList>
    </citation>
    <scope>NUCLEOTIDE SEQUENCE [LARGE SCALE GENOMIC DNA]</scope>
    <source>
        <strain evidence="7 8">CS-549</strain>
    </source>
</reference>
<protein>
    <submittedName>
        <fullName evidence="7">Restriction endonuclease subunit S</fullName>
    </submittedName>
</protein>
<feature type="coiled-coil region" evidence="5">
    <location>
        <begin position="352"/>
        <end position="386"/>
    </location>
</feature>
<name>A0ABT4ZN38_9CYAN</name>
<dbReference type="InterPro" id="IPR051212">
    <property type="entry name" value="Type-I_RE_S_subunit"/>
</dbReference>
<keyword evidence="8" id="KW-1185">Reference proteome</keyword>
<evidence type="ECO:0000256" key="1">
    <source>
        <dbReference type="ARBA" id="ARBA00010923"/>
    </source>
</evidence>
<feature type="domain" description="Type I restriction modification DNA specificity" evidence="6">
    <location>
        <begin position="265"/>
        <end position="374"/>
    </location>
</feature>
<gene>
    <name evidence="7" type="ORF">PN497_04485</name>
</gene>
<evidence type="ECO:0000313" key="7">
    <source>
        <dbReference type="EMBL" id="MDB9440621.1"/>
    </source>
</evidence>
<dbReference type="Gene3D" id="3.90.220.20">
    <property type="entry name" value="DNA methylase specificity domains"/>
    <property type="match status" value="2"/>
</dbReference>
<evidence type="ECO:0000256" key="4">
    <source>
        <dbReference type="ARBA" id="ARBA00038652"/>
    </source>
</evidence>
<dbReference type="CDD" id="cd17246">
    <property type="entry name" value="RMtype1_S_SonII-TRD2-CR2_like"/>
    <property type="match status" value="1"/>
</dbReference>